<feature type="coiled-coil region" evidence="2">
    <location>
        <begin position="188"/>
        <end position="222"/>
    </location>
</feature>
<evidence type="ECO:0000256" key="4">
    <source>
        <dbReference type="SAM" id="SignalP"/>
    </source>
</evidence>
<dbReference type="InterPro" id="IPR014716">
    <property type="entry name" value="Fibrinogen_a/b/g_C_1"/>
</dbReference>
<dbReference type="SUPFAM" id="SSF56496">
    <property type="entry name" value="Fibrinogen C-terminal domain-like"/>
    <property type="match status" value="1"/>
</dbReference>
<dbReference type="PROSITE" id="PS00514">
    <property type="entry name" value="FIBRINOGEN_C_1"/>
    <property type="match status" value="1"/>
</dbReference>
<keyword evidence="7" id="KW-1185">Reference proteome</keyword>
<feature type="region of interest" description="Disordered" evidence="3">
    <location>
        <begin position="151"/>
        <end position="186"/>
    </location>
</feature>
<keyword evidence="2" id="KW-0175">Coiled coil</keyword>
<feature type="signal peptide" evidence="4">
    <location>
        <begin position="1"/>
        <end position="21"/>
    </location>
</feature>
<evidence type="ECO:0000313" key="7">
    <source>
        <dbReference type="Proteomes" id="UP000265120"/>
    </source>
</evidence>
<keyword evidence="4" id="KW-0732">Signal</keyword>
<feature type="domain" description="Fibrinogen C-terminal" evidence="5">
    <location>
        <begin position="259"/>
        <end position="492"/>
    </location>
</feature>
<dbReference type="OrthoDB" id="6145874at2759"/>
<dbReference type="Ensembl" id="ENSCSET00000016345.1">
    <property type="protein sequence ID" value="ENSCSEP00000016139.1"/>
    <property type="gene ID" value="ENSCSEG00000010389.1"/>
</dbReference>
<evidence type="ECO:0000256" key="3">
    <source>
        <dbReference type="SAM" id="MobiDB-lite"/>
    </source>
</evidence>
<dbReference type="SMART" id="SM00186">
    <property type="entry name" value="FBG"/>
    <property type="match status" value="1"/>
</dbReference>
<dbReference type="PANTHER" id="PTHR19143:SF189">
    <property type="entry name" value="FIBROLEUKIN"/>
    <property type="match status" value="1"/>
</dbReference>
<organism evidence="6 7">
    <name type="scientific">Cynoglossus semilaevis</name>
    <name type="common">Tongue sole</name>
    <dbReference type="NCBI Taxonomy" id="244447"/>
    <lineage>
        <taxon>Eukaryota</taxon>
        <taxon>Metazoa</taxon>
        <taxon>Chordata</taxon>
        <taxon>Craniata</taxon>
        <taxon>Vertebrata</taxon>
        <taxon>Euteleostomi</taxon>
        <taxon>Actinopterygii</taxon>
        <taxon>Neopterygii</taxon>
        <taxon>Teleostei</taxon>
        <taxon>Neoteleostei</taxon>
        <taxon>Acanthomorphata</taxon>
        <taxon>Carangaria</taxon>
        <taxon>Pleuronectiformes</taxon>
        <taxon>Pleuronectoidei</taxon>
        <taxon>Cynoglossidae</taxon>
        <taxon>Cynoglossinae</taxon>
        <taxon>Cynoglossus</taxon>
    </lineage>
</organism>
<keyword evidence="1" id="KW-1015">Disulfide bond</keyword>
<dbReference type="GeneID" id="103382848"/>
<reference evidence="6" key="2">
    <citation type="submission" date="2025-08" db="UniProtKB">
        <authorList>
            <consortium name="Ensembl"/>
        </authorList>
    </citation>
    <scope>IDENTIFICATION</scope>
</reference>
<dbReference type="RefSeq" id="XP_008314002.1">
    <property type="nucleotide sequence ID" value="XM_008315780.3"/>
</dbReference>
<protein>
    <submittedName>
        <fullName evidence="6">Fibrinogen-like 2a</fullName>
    </submittedName>
</protein>
<feature type="region of interest" description="Disordered" evidence="3">
    <location>
        <begin position="35"/>
        <end position="61"/>
    </location>
</feature>
<dbReference type="Pfam" id="PF00147">
    <property type="entry name" value="Fibrinogen_C"/>
    <property type="match status" value="1"/>
</dbReference>
<dbReference type="InterPro" id="IPR002181">
    <property type="entry name" value="Fibrinogen_a/b/g_C_dom"/>
</dbReference>
<dbReference type="InterPro" id="IPR050373">
    <property type="entry name" value="Fibrinogen_C-term_domain"/>
</dbReference>
<evidence type="ECO:0000259" key="5">
    <source>
        <dbReference type="PROSITE" id="PS51406"/>
    </source>
</evidence>
<dbReference type="OMA" id="MQRDCAD"/>
<dbReference type="AlphaFoldDB" id="A0A3P8VPD8"/>
<dbReference type="InterPro" id="IPR036056">
    <property type="entry name" value="Fibrinogen-like_C"/>
</dbReference>
<dbReference type="CDD" id="cd00087">
    <property type="entry name" value="FReD"/>
    <property type="match status" value="1"/>
</dbReference>
<dbReference type="STRING" id="244447.ENSCSEP00000016139"/>
<evidence type="ECO:0000256" key="1">
    <source>
        <dbReference type="ARBA" id="ARBA00023157"/>
    </source>
</evidence>
<dbReference type="PANTHER" id="PTHR19143">
    <property type="entry name" value="FIBRINOGEN/TENASCIN/ANGIOPOEITIN"/>
    <property type="match status" value="1"/>
</dbReference>
<evidence type="ECO:0000313" key="6">
    <source>
        <dbReference type="Ensembl" id="ENSCSEP00000016139.1"/>
    </source>
</evidence>
<feature type="chain" id="PRO_5018220806" evidence="4">
    <location>
        <begin position="22"/>
        <end position="495"/>
    </location>
</feature>
<evidence type="ECO:0000256" key="2">
    <source>
        <dbReference type="SAM" id="Coils"/>
    </source>
</evidence>
<reference evidence="6 7" key="1">
    <citation type="journal article" date="2014" name="Nat. Genet.">
        <title>Whole-genome sequence of a flatfish provides insights into ZW sex chromosome evolution and adaptation to a benthic lifestyle.</title>
        <authorList>
            <person name="Chen S."/>
            <person name="Zhang G."/>
            <person name="Shao C."/>
            <person name="Huang Q."/>
            <person name="Liu G."/>
            <person name="Zhang P."/>
            <person name="Song W."/>
            <person name="An N."/>
            <person name="Chalopin D."/>
            <person name="Volff J.N."/>
            <person name="Hong Y."/>
            <person name="Li Q."/>
            <person name="Sha Z."/>
            <person name="Zhou H."/>
            <person name="Xie M."/>
            <person name="Yu Q."/>
            <person name="Liu Y."/>
            <person name="Xiang H."/>
            <person name="Wang N."/>
            <person name="Wu K."/>
            <person name="Yang C."/>
            <person name="Zhou Q."/>
            <person name="Liao X."/>
            <person name="Yang L."/>
            <person name="Hu Q."/>
            <person name="Zhang J."/>
            <person name="Meng L."/>
            <person name="Jin L."/>
            <person name="Tian Y."/>
            <person name="Lian J."/>
            <person name="Yang J."/>
            <person name="Miao G."/>
            <person name="Liu S."/>
            <person name="Liang Z."/>
            <person name="Yan F."/>
            <person name="Li Y."/>
            <person name="Sun B."/>
            <person name="Zhang H."/>
            <person name="Zhang J."/>
            <person name="Zhu Y."/>
            <person name="Du M."/>
            <person name="Zhao Y."/>
            <person name="Schartl M."/>
            <person name="Tang Q."/>
            <person name="Wang J."/>
        </authorList>
    </citation>
    <scope>NUCLEOTIDE SEQUENCE</scope>
</reference>
<dbReference type="GeneTree" id="ENSGT00940000157946"/>
<dbReference type="KEGG" id="csem:103382848"/>
<proteinExistence type="predicted"/>
<dbReference type="CTD" id="565637"/>
<reference evidence="6" key="3">
    <citation type="submission" date="2025-09" db="UniProtKB">
        <authorList>
            <consortium name="Ensembl"/>
        </authorList>
    </citation>
    <scope>IDENTIFICATION</scope>
</reference>
<dbReference type="FunCoup" id="A0A3P8VPD8">
    <property type="interactions" value="265"/>
</dbReference>
<dbReference type="PROSITE" id="PS51406">
    <property type="entry name" value="FIBRINOGEN_C_2"/>
    <property type="match status" value="1"/>
</dbReference>
<dbReference type="InParanoid" id="A0A3P8VPD8"/>
<dbReference type="InterPro" id="IPR020837">
    <property type="entry name" value="Fibrinogen_CS"/>
</dbReference>
<name>A0A3P8VPD8_CYNSE</name>
<dbReference type="GO" id="GO:0005615">
    <property type="term" value="C:extracellular space"/>
    <property type="evidence" value="ECO:0007669"/>
    <property type="project" value="TreeGrafter"/>
</dbReference>
<dbReference type="NCBIfam" id="NF040941">
    <property type="entry name" value="GGGWT_bact"/>
    <property type="match status" value="1"/>
</dbReference>
<sequence length="495" mass="55167">MRTSVLCVCATLLLAATSGHAADFPANSHQRWDAKGPYTLGSESSSPASCPMKLRPSGQCVSSGADEGEECPYQITLPPLTIQLPKQFRLLEKTIKEVQSLKEAVNKLRSGCHECRGTRGSGAFGQQQAEVQRDAGEEVRQDLTGQEVLGGSSLEERGDGMVPGTSVDGTGLGHGSGFGKQSPSPSTMQEMQVKLNKMSASLRNARNQITALQGRLEGLSLLNMDNVQDVVDRRVENLTGVVNKLSSTCTSHCAFQNSPQFILAPRECSDYNALETRKNGVYGVTPDPRNGTFDVFCDMESYGGGWTVIQQRLNGSVSFNRTWAEYKKGFGSLRGEFWLGNDHIHLLTKAKDMILRIELEDFEGVREYAKFDQFYVSNEFLRYRLSISGYSGTAGNAISFNKHFNHDQKFFTTPDRDNDMYPSGNCGAYYSSGWWFDACMSANLNGKYYHKRYKGVRNGIFWGTWHNMSTEYYPTNYRQAFKTVKMMIRPKNYAP</sequence>
<dbReference type="Gene3D" id="3.90.215.10">
    <property type="entry name" value="Gamma Fibrinogen, chain A, domain 1"/>
    <property type="match status" value="1"/>
</dbReference>
<dbReference type="Proteomes" id="UP000265120">
    <property type="component" value="Chromosome 8"/>
</dbReference>
<accession>A0A3P8VPD8</accession>